<organism evidence="1">
    <name type="scientific">viral metagenome</name>
    <dbReference type="NCBI Taxonomy" id="1070528"/>
    <lineage>
        <taxon>unclassified sequences</taxon>
        <taxon>metagenomes</taxon>
        <taxon>organismal metagenomes</taxon>
    </lineage>
</organism>
<name>A0A6C0JAG8_9ZZZZ</name>
<reference evidence="1" key="1">
    <citation type="journal article" date="2020" name="Nature">
        <title>Giant virus diversity and host interactions through global metagenomics.</title>
        <authorList>
            <person name="Schulz F."/>
            <person name="Roux S."/>
            <person name="Paez-Espino D."/>
            <person name="Jungbluth S."/>
            <person name="Walsh D.A."/>
            <person name="Denef V.J."/>
            <person name="McMahon K.D."/>
            <person name="Konstantinidis K.T."/>
            <person name="Eloe-Fadrosh E.A."/>
            <person name="Kyrpides N.C."/>
            <person name="Woyke T."/>
        </authorList>
    </citation>
    <scope>NUCLEOTIDE SEQUENCE</scope>
    <source>
        <strain evidence="1">GVMAG-M-3300025860-20</strain>
    </source>
</reference>
<accession>A0A6C0JAG8</accession>
<evidence type="ECO:0000313" key="1">
    <source>
        <dbReference type="EMBL" id="QHU00634.1"/>
    </source>
</evidence>
<sequence length="189" mass="22230">MKPLKIEWNKFSMFCRVSQPIKPSSIFSVIEKCNSILLFKNGKSITLHNPTPLFYKNEIEYLRTFIKVNGKSKINDYKIDKTNLVLTDQNKYFWLRPDVKTTEHIIIHNKRYVSNLFLTSQYIVNLSDNAGYSELLGTYTDGYVTDFSFIEWKCYNNTSYRVITNDKIIQFGICPWHEINNEENIALQG</sequence>
<protein>
    <submittedName>
        <fullName evidence="1">Uncharacterized protein</fullName>
    </submittedName>
</protein>
<dbReference type="AlphaFoldDB" id="A0A6C0JAG8"/>
<dbReference type="EMBL" id="MN740328">
    <property type="protein sequence ID" value="QHU00634.1"/>
    <property type="molecule type" value="Genomic_DNA"/>
</dbReference>
<proteinExistence type="predicted"/>